<dbReference type="Pfam" id="PF01436">
    <property type="entry name" value="NHL"/>
    <property type="match status" value="3"/>
</dbReference>
<accession>A0A381VLD8</accession>
<proteinExistence type="predicted"/>
<reference evidence="2" key="1">
    <citation type="submission" date="2018-05" db="EMBL/GenBank/DDBJ databases">
        <authorList>
            <person name="Lanie J.A."/>
            <person name="Ng W.-L."/>
            <person name="Kazmierczak K.M."/>
            <person name="Andrzejewski T.M."/>
            <person name="Davidsen T.M."/>
            <person name="Wayne K.J."/>
            <person name="Tettelin H."/>
            <person name="Glass J.I."/>
            <person name="Rusch D."/>
            <person name="Podicherti R."/>
            <person name="Tsui H.-C.T."/>
            <person name="Winkler M.E."/>
        </authorList>
    </citation>
    <scope>NUCLEOTIDE SEQUENCE</scope>
</reference>
<dbReference type="Gene3D" id="2.120.10.30">
    <property type="entry name" value="TolB, C-terminal domain"/>
    <property type="match status" value="2"/>
</dbReference>
<dbReference type="SUPFAM" id="SSF101898">
    <property type="entry name" value="NHL repeat"/>
    <property type="match status" value="1"/>
</dbReference>
<evidence type="ECO:0000256" key="1">
    <source>
        <dbReference type="ARBA" id="ARBA00022737"/>
    </source>
</evidence>
<dbReference type="GO" id="GO:0008270">
    <property type="term" value="F:zinc ion binding"/>
    <property type="evidence" value="ECO:0007669"/>
    <property type="project" value="UniProtKB-KW"/>
</dbReference>
<evidence type="ECO:0000313" key="2">
    <source>
        <dbReference type="EMBL" id="SVA40273.1"/>
    </source>
</evidence>
<dbReference type="EMBL" id="UINC01008962">
    <property type="protein sequence ID" value="SVA40273.1"/>
    <property type="molecule type" value="Genomic_DNA"/>
</dbReference>
<gene>
    <name evidence="2" type="ORF">METZ01_LOCUS93127</name>
</gene>
<dbReference type="PROSITE" id="PS51125">
    <property type="entry name" value="NHL"/>
    <property type="match status" value="3"/>
</dbReference>
<dbReference type="PANTHER" id="PTHR24104">
    <property type="entry name" value="E3 UBIQUITIN-PROTEIN LIGASE NHLRC1-RELATED"/>
    <property type="match status" value="1"/>
</dbReference>
<keyword evidence="1" id="KW-0677">Repeat</keyword>
<dbReference type="AlphaFoldDB" id="A0A381VLD8"/>
<name>A0A381VLD8_9ZZZZ</name>
<dbReference type="PANTHER" id="PTHR24104:SF25">
    <property type="entry name" value="PROTEIN LIN-41"/>
    <property type="match status" value="1"/>
</dbReference>
<sequence>MLTTTVQGRTWNFSHAIGRNAAAGNGFTQPMSIACDRSNGIYVLSRGGDGAGGVVQPNKRIGKVTMSQEFLGDFGRGDFTWPAALAVDSRNHVYCSDEHEDTITEYDSDGEKLGVWGSSGSAEGELSMPSGITFDSENHLFIVDSGNHRVQKFTSEGNFISSWGTKGSGDGEFEDPWGITVDSSGYIYVADWGNNRVQKFSGGGEYIQSFGVDYPEEMRLDHPSDVAVDSEGDVYVVDWGNKRVQIFDSEGDILTCLYGDAVEFSKWAKEVVEANADALKAYRRVQDKSRLAAFERPTSIAIDENDRIIISESTRGRLQVYVKEKEYMDPQYNL</sequence>
<protein>
    <recommendedName>
        <fullName evidence="3">SMP-30/Gluconolactonase/LRE-like region domain-containing protein</fullName>
    </recommendedName>
</protein>
<organism evidence="2">
    <name type="scientific">marine metagenome</name>
    <dbReference type="NCBI Taxonomy" id="408172"/>
    <lineage>
        <taxon>unclassified sequences</taxon>
        <taxon>metagenomes</taxon>
        <taxon>ecological metagenomes</taxon>
    </lineage>
</organism>
<dbReference type="InterPro" id="IPR001258">
    <property type="entry name" value="NHL_repeat"/>
</dbReference>
<dbReference type="InterPro" id="IPR011042">
    <property type="entry name" value="6-blade_b-propeller_TolB-like"/>
</dbReference>
<evidence type="ECO:0008006" key="3">
    <source>
        <dbReference type="Google" id="ProtNLM"/>
    </source>
</evidence>
<dbReference type="InterPro" id="IPR050952">
    <property type="entry name" value="TRIM-NHL_E3_ligases"/>
</dbReference>